<comment type="caution">
    <text evidence="1">The sequence shown here is derived from an EMBL/GenBank/DDBJ whole genome shotgun (WGS) entry which is preliminary data.</text>
</comment>
<sequence>MAISHAGPEAQQANEKERVVRTSLTVLVTRNADGNLEEGVRARLAAVDCVVGVDRADVSGLRPALNDVRVQVDVTLRVSGPPDEASVATALESGFGVKEVREVEVA</sequence>
<dbReference type="EMBL" id="JAMQOP010000002">
    <property type="protein sequence ID" value="MDS0299852.1"/>
    <property type="molecule type" value="Genomic_DNA"/>
</dbReference>
<reference evidence="1 2" key="1">
    <citation type="submission" date="2022-06" db="EMBL/GenBank/DDBJ databases">
        <title>Halogeometricum sp. a new haloarchaeum isolate from saline soil.</title>
        <authorList>
            <person name="Strakova D."/>
            <person name="Galisteo C."/>
            <person name="Sanchez-Porro C."/>
            <person name="Ventosa A."/>
        </authorList>
    </citation>
    <scope>NUCLEOTIDE SEQUENCE [LARGE SCALE GENOMIC DNA]</scope>
    <source>
        <strain evidence="1 2">S1BR25-6</strain>
    </source>
</reference>
<dbReference type="RefSeq" id="WP_310924706.1">
    <property type="nucleotide sequence ID" value="NZ_JAMQOP010000002.1"/>
</dbReference>
<organism evidence="1 2">
    <name type="scientific">Halogeometricum salsisoli</name>
    <dbReference type="NCBI Taxonomy" id="2950536"/>
    <lineage>
        <taxon>Archaea</taxon>
        <taxon>Methanobacteriati</taxon>
        <taxon>Methanobacteriota</taxon>
        <taxon>Stenosarchaea group</taxon>
        <taxon>Halobacteria</taxon>
        <taxon>Halobacteriales</taxon>
        <taxon>Haloferacaceae</taxon>
        <taxon>Halogeometricum</taxon>
    </lineage>
</organism>
<name>A0ABU2GGB3_9EURY</name>
<keyword evidence="2" id="KW-1185">Reference proteome</keyword>
<proteinExistence type="predicted"/>
<dbReference type="Proteomes" id="UP001257060">
    <property type="component" value="Unassembled WGS sequence"/>
</dbReference>
<accession>A0ABU2GGB3</accession>
<evidence type="ECO:0000313" key="1">
    <source>
        <dbReference type="EMBL" id="MDS0299852.1"/>
    </source>
</evidence>
<evidence type="ECO:0000313" key="2">
    <source>
        <dbReference type="Proteomes" id="UP001257060"/>
    </source>
</evidence>
<gene>
    <name evidence="1" type="ORF">NDI76_13975</name>
</gene>
<protein>
    <submittedName>
        <fullName evidence="1">Uncharacterized protein</fullName>
    </submittedName>
</protein>